<keyword evidence="4" id="KW-1185">Reference proteome</keyword>
<dbReference type="PANTHER" id="PTHR40465">
    <property type="entry name" value="CHROMOSOME 1, WHOLE GENOME SHOTGUN SEQUENCE"/>
    <property type="match status" value="1"/>
</dbReference>
<accession>A0AAW0FCT7</accession>
<proteinExistence type="predicted"/>
<feature type="transmembrane region" description="Helical" evidence="1">
    <location>
        <begin position="167"/>
        <end position="187"/>
    </location>
</feature>
<evidence type="ECO:0000313" key="3">
    <source>
        <dbReference type="EMBL" id="KAK7676414.1"/>
    </source>
</evidence>
<dbReference type="Pfam" id="PF20152">
    <property type="entry name" value="DUF6534"/>
    <property type="match status" value="1"/>
</dbReference>
<evidence type="ECO:0000256" key="1">
    <source>
        <dbReference type="SAM" id="Phobius"/>
    </source>
</evidence>
<dbReference type="EMBL" id="JASBNA010000118">
    <property type="protein sequence ID" value="KAK7676414.1"/>
    <property type="molecule type" value="Genomic_DNA"/>
</dbReference>
<keyword evidence="1" id="KW-0812">Transmembrane</keyword>
<evidence type="ECO:0000259" key="2">
    <source>
        <dbReference type="Pfam" id="PF20152"/>
    </source>
</evidence>
<feature type="transmembrane region" description="Helical" evidence="1">
    <location>
        <begin position="233"/>
        <end position="254"/>
    </location>
</feature>
<feature type="transmembrane region" description="Helical" evidence="1">
    <location>
        <begin position="122"/>
        <end position="147"/>
    </location>
</feature>
<dbReference type="AlphaFoldDB" id="A0AAW0FCT7"/>
<gene>
    <name evidence="3" type="ORF">QCA50_020632</name>
</gene>
<name>A0AAW0FCT7_9APHY</name>
<evidence type="ECO:0000313" key="4">
    <source>
        <dbReference type="Proteomes" id="UP001385951"/>
    </source>
</evidence>
<comment type="caution">
    <text evidence="3">The sequence shown here is derived from an EMBL/GenBank/DDBJ whole genome shotgun (WGS) entry which is preliminary data.</text>
</comment>
<feature type="transmembrane region" description="Helical" evidence="1">
    <location>
        <begin position="51"/>
        <end position="72"/>
    </location>
</feature>
<dbReference type="Proteomes" id="UP001385951">
    <property type="component" value="Unassembled WGS sequence"/>
</dbReference>
<protein>
    <recommendedName>
        <fullName evidence="2">DUF6534 domain-containing protein</fullName>
    </recommendedName>
</protein>
<feature type="transmembrane region" description="Helical" evidence="1">
    <location>
        <begin position="207"/>
        <end position="227"/>
    </location>
</feature>
<dbReference type="PANTHER" id="PTHR40465:SF1">
    <property type="entry name" value="DUF6534 DOMAIN-CONTAINING PROTEIN"/>
    <property type="match status" value="1"/>
</dbReference>
<dbReference type="InterPro" id="IPR045339">
    <property type="entry name" value="DUF6534"/>
</dbReference>
<feature type="transmembrane region" description="Helical" evidence="1">
    <location>
        <begin position="18"/>
        <end position="39"/>
    </location>
</feature>
<feature type="domain" description="DUF6534" evidence="2">
    <location>
        <begin position="172"/>
        <end position="258"/>
    </location>
</feature>
<sequence>MEPNALQSQAVELLGGQVILFCFAFIFYGITVTQTYVYMLNSKEDPLWIKVWVMTISLLETLHSAFSMRLLYYTVVLSFGRLDMVGLVDWSFGAAVFIENMIVAMVDIFFIRRLWILSNHSYILTVTPSILLAGRIGCHTAAGVLALTTGVWADLRANRGPNIAVETANVLSAVIDGMIAISLIYFLSRRQSGQDRTDGIVRWLMGYAVNSGAIMMIVSLTITITYAKVQESLLFVGLVIAVGKIYANSLLGSLNARRFLRDMHTHNTAVGSKSSPIELSRIQASSTQRPIEIYREKTQITDHISSHPVDMSDDSRWELHTTTIDDDDSSHRKEKPLTTA</sequence>
<keyword evidence="1" id="KW-1133">Transmembrane helix</keyword>
<keyword evidence="1" id="KW-0472">Membrane</keyword>
<feature type="transmembrane region" description="Helical" evidence="1">
    <location>
        <begin position="92"/>
        <end position="110"/>
    </location>
</feature>
<organism evidence="3 4">
    <name type="scientific">Cerrena zonata</name>
    <dbReference type="NCBI Taxonomy" id="2478898"/>
    <lineage>
        <taxon>Eukaryota</taxon>
        <taxon>Fungi</taxon>
        <taxon>Dikarya</taxon>
        <taxon>Basidiomycota</taxon>
        <taxon>Agaricomycotina</taxon>
        <taxon>Agaricomycetes</taxon>
        <taxon>Polyporales</taxon>
        <taxon>Cerrenaceae</taxon>
        <taxon>Cerrena</taxon>
    </lineage>
</organism>
<reference evidence="3 4" key="1">
    <citation type="submission" date="2022-09" db="EMBL/GenBank/DDBJ databases">
        <authorList>
            <person name="Palmer J.M."/>
        </authorList>
    </citation>
    <scope>NUCLEOTIDE SEQUENCE [LARGE SCALE GENOMIC DNA]</scope>
    <source>
        <strain evidence="3 4">DSM 7382</strain>
    </source>
</reference>